<dbReference type="EMBL" id="WPCU01000006">
    <property type="protein sequence ID" value="MVA76480.1"/>
    <property type="molecule type" value="Genomic_DNA"/>
</dbReference>
<dbReference type="InterPro" id="IPR005025">
    <property type="entry name" value="FMN_Rdtase-like_dom"/>
</dbReference>
<dbReference type="Pfam" id="PF03358">
    <property type="entry name" value="FMN_red"/>
    <property type="match status" value="1"/>
</dbReference>
<dbReference type="Gene3D" id="3.40.50.360">
    <property type="match status" value="1"/>
</dbReference>
<evidence type="ECO:0000256" key="2">
    <source>
        <dbReference type="ARBA" id="ARBA00022643"/>
    </source>
</evidence>
<comment type="caution">
    <text evidence="6">The sequence shown here is derived from an EMBL/GenBank/DDBJ whole genome shotgun (WGS) entry which is preliminary data.</text>
</comment>
<reference evidence="6 7" key="1">
    <citation type="submission" date="2019-12" db="EMBL/GenBank/DDBJ databases">
        <title>Auraticoccus cholistani sp. nov., an actinomycete isolated from soil of Cholistan desert.</title>
        <authorList>
            <person name="Cheema M.T."/>
        </authorList>
    </citation>
    <scope>NUCLEOTIDE SEQUENCE [LARGE SCALE GENOMIC DNA]</scope>
    <source>
        <strain evidence="6 7">F435</strain>
    </source>
</reference>
<feature type="compositionally biased region" description="Polar residues" evidence="4">
    <location>
        <begin position="1"/>
        <end position="18"/>
    </location>
</feature>
<evidence type="ECO:0000256" key="3">
    <source>
        <dbReference type="ARBA" id="ARBA00023002"/>
    </source>
</evidence>
<organism evidence="6 7">
    <name type="scientific">Auraticoccus cholistanensis</name>
    <dbReference type="NCBI Taxonomy" id="2656650"/>
    <lineage>
        <taxon>Bacteria</taxon>
        <taxon>Bacillati</taxon>
        <taxon>Actinomycetota</taxon>
        <taxon>Actinomycetes</taxon>
        <taxon>Propionibacteriales</taxon>
        <taxon>Propionibacteriaceae</taxon>
        <taxon>Auraticoccus</taxon>
    </lineage>
</organism>
<keyword evidence="7" id="KW-1185">Reference proteome</keyword>
<evidence type="ECO:0000256" key="4">
    <source>
        <dbReference type="SAM" id="MobiDB-lite"/>
    </source>
</evidence>
<evidence type="ECO:0000313" key="7">
    <source>
        <dbReference type="Proteomes" id="UP000435304"/>
    </source>
</evidence>
<dbReference type="PANTHER" id="PTHR43408">
    <property type="entry name" value="FMN REDUCTASE (NADPH)"/>
    <property type="match status" value="1"/>
</dbReference>
<dbReference type="PANTHER" id="PTHR43408:SF2">
    <property type="entry name" value="FMN REDUCTASE (NADPH)"/>
    <property type="match status" value="1"/>
</dbReference>
<evidence type="ECO:0000313" key="6">
    <source>
        <dbReference type="EMBL" id="MVA76480.1"/>
    </source>
</evidence>
<evidence type="ECO:0000259" key="5">
    <source>
        <dbReference type="Pfam" id="PF03358"/>
    </source>
</evidence>
<gene>
    <name evidence="6" type="ORF">GC722_10655</name>
</gene>
<dbReference type="GO" id="GO:0016491">
    <property type="term" value="F:oxidoreductase activity"/>
    <property type="evidence" value="ECO:0007669"/>
    <property type="project" value="UniProtKB-KW"/>
</dbReference>
<keyword evidence="1" id="KW-0285">Flavoprotein</keyword>
<proteinExistence type="predicted"/>
<evidence type="ECO:0000256" key="1">
    <source>
        <dbReference type="ARBA" id="ARBA00022630"/>
    </source>
</evidence>
<dbReference type="AlphaFoldDB" id="A0A6A9V151"/>
<accession>A0A6A9V151</accession>
<sequence length="284" mass="29971">MPTTNGLTLRSSVTGTQRSRAREQPQPRPHGVRTAPAVDRCLTTRSFPSAIPGNCGNLQPCLVATRRATACRSRPRSAVPAAADPAAPRGCRTRSSPVRPPSRTRHQPDPPLVRPALLPTREATMPTTVLGGDPRPGSRTLLAARRVAAALDPDEPATETELAALTREVLDPSSPHVVRALARLREADLAVVATPSCKGSFSGLLKGFLDHLPAGGLSGVTVVPVVVAASNAHLVRTQLHLGDVLGELGADLLSGFSAHEQHLDRLDVLVEEWLDLLGTDAVLL</sequence>
<dbReference type="SUPFAM" id="SSF52218">
    <property type="entry name" value="Flavoproteins"/>
    <property type="match status" value="1"/>
</dbReference>
<feature type="region of interest" description="Disordered" evidence="4">
    <location>
        <begin position="1"/>
        <end position="34"/>
    </location>
</feature>
<keyword evidence="2" id="KW-0288">FMN</keyword>
<feature type="domain" description="NADPH-dependent FMN reductase-like" evidence="5">
    <location>
        <begin position="128"/>
        <end position="255"/>
    </location>
</feature>
<dbReference type="InterPro" id="IPR029039">
    <property type="entry name" value="Flavoprotein-like_sf"/>
</dbReference>
<protein>
    <recommendedName>
        <fullName evidence="5">NADPH-dependent FMN reductase-like domain-containing protein</fullName>
    </recommendedName>
</protein>
<keyword evidence="3" id="KW-0560">Oxidoreductase</keyword>
<feature type="compositionally biased region" description="Low complexity" evidence="4">
    <location>
        <begin position="72"/>
        <end position="97"/>
    </location>
</feature>
<name>A0A6A9V151_9ACTN</name>
<feature type="region of interest" description="Disordered" evidence="4">
    <location>
        <begin position="72"/>
        <end position="115"/>
    </location>
</feature>
<dbReference type="InterPro" id="IPR051814">
    <property type="entry name" value="NAD(P)H-dep_FMN_reductase"/>
</dbReference>
<dbReference type="Proteomes" id="UP000435304">
    <property type="component" value="Unassembled WGS sequence"/>
</dbReference>